<reference evidence="1" key="1">
    <citation type="submission" date="2020-05" db="EMBL/GenBank/DDBJ databases">
        <authorList>
            <person name="Chiriac C."/>
            <person name="Salcher M."/>
            <person name="Ghai R."/>
            <person name="Kavagutti S V."/>
        </authorList>
    </citation>
    <scope>NUCLEOTIDE SEQUENCE</scope>
</reference>
<proteinExistence type="predicted"/>
<evidence type="ECO:0000313" key="1">
    <source>
        <dbReference type="EMBL" id="CAB5212344.1"/>
    </source>
</evidence>
<name>A0A6J7WIE1_9CAUD</name>
<protein>
    <submittedName>
        <fullName evidence="1">Uncharacterized protein</fullName>
    </submittedName>
</protein>
<dbReference type="EMBL" id="LR798235">
    <property type="protein sequence ID" value="CAB5212344.1"/>
    <property type="molecule type" value="Genomic_DNA"/>
</dbReference>
<gene>
    <name evidence="1" type="ORF">UFOVP196_3</name>
</gene>
<accession>A0A6J7WIE1</accession>
<sequence length="205" mass="23368">MTEPSRTYNYKGYEMRSIAECRWAAFFDICEIKWQVEPLSTGDYIPDFLLFGENPTLVEVKGGATTLEALKQETEYVPERLVDHWQGNILCVGASPVLDDFCGLPVVGFMFEDYYHPDGHTDPTDRTWWRELAIASYCDGNFHENNAPAHRQRRFGFRPDGGAFNLRPWGCYEGGSCPAWPLDDIEAKWAEATNRVRYLHGGAKG</sequence>
<organism evidence="1">
    <name type="scientific">uncultured Caudovirales phage</name>
    <dbReference type="NCBI Taxonomy" id="2100421"/>
    <lineage>
        <taxon>Viruses</taxon>
        <taxon>Duplodnaviria</taxon>
        <taxon>Heunggongvirae</taxon>
        <taxon>Uroviricota</taxon>
        <taxon>Caudoviricetes</taxon>
        <taxon>Peduoviridae</taxon>
        <taxon>Maltschvirus</taxon>
        <taxon>Maltschvirus maltsch</taxon>
    </lineage>
</organism>